<comment type="caution">
    <text evidence="1">The sequence shown here is derived from an EMBL/GenBank/DDBJ whole genome shotgun (WGS) entry which is preliminary data.</text>
</comment>
<evidence type="ECO:0000313" key="3">
    <source>
        <dbReference type="Proteomes" id="UP000663824"/>
    </source>
</evidence>
<proteinExistence type="predicted"/>
<dbReference type="EMBL" id="CAJNRE010003477">
    <property type="protein sequence ID" value="CAF2021733.1"/>
    <property type="molecule type" value="Genomic_DNA"/>
</dbReference>
<name>A0A816MXZ6_9BILA</name>
<evidence type="ECO:0000313" key="1">
    <source>
        <dbReference type="EMBL" id="CAF2021733.1"/>
    </source>
</evidence>
<dbReference type="EMBL" id="CAJOBI010007895">
    <property type="protein sequence ID" value="CAF4098078.1"/>
    <property type="molecule type" value="Genomic_DNA"/>
</dbReference>
<evidence type="ECO:0000313" key="2">
    <source>
        <dbReference type="EMBL" id="CAF4098078.1"/>
    </source>
</evidence>
<dbReference type="Proteomes" id="UP000663824">
    <property type="component" value="Unassembled WGS sequence"/>
</dbReference>
<organism evidence="1 3">
    <name type="scientific">Rotaria magnacalcarata</name>
    <dbReference type="NCBI Taxonomy" id="392030"/>
    <lineage>
        <taxon>Eukaryota</taxon>
        <taxon>Metazoa</taxon>
        <taxon>Spiralia</taxon>
        <taxon>Gnathifera</taxon>
        <taxon>Rotifera</taxon>
        <taxon>Eurotatoria</taxon>
        <taxon>Bdelloidea</taxon>
        <taxon>Philodinida</taxon>
        <taxon>Philodinidae</taxon>
        <taxon>Rotaria</taxon>
    </lineage>
</organism>
<gene>
    <name evidence="1" type="ORF">MBJ925_LOCUS9299</name>
    <name evidence="2" type="ORF">SMN809_LOCUS17203</name>
</gene>
<protein>
    <submittedName>
        <fullName evidence="1">Uncharacterized protein</fullName>
    </submittedName>
</protein>
<sequence length="185" mass="21911">MKSLLISTSQQEKLIQNETERRRTLRLLQTRQIEKQRAAQLRQTIADEKKKQTYVLVNQLKNEWVQQKNDLHDNLEYQFRENLMEMGKGHKGAADQPDYEHEWLTKTLDNDARAVERGQQALDKLHVDMMQNENERNLHILHRKAALELEKVRAQQVAKLAPPEDPLRDLQMKPKNKIDLIFLDT</sequence>
<reference evidence="1" key="1">
    <citation type="submission" date="2021-02" db="EMBL/GenBank/DDBJ databases">
        <authorList>
            <person name="Nowell W R."/>
        </authorList>
    </citation>
    <scope>NUCLEOTIDE SEQUENCE</scope>
</reference>
<dbReference type="AlphaFoldDB" id="A0A816MXZ6"/>
<dbReference type="Proteomes" id="UP000676336">
    <property type="component" value="Unassembled WGS sequence"/>
</dbReference>
<accession>A0A816MXZ6</accession>